<name>A0A4D6GTK3_HALS9</name>
<proteinExistence type="predicted"/>
<sequence>MSKLTSAWKILKEDGFWPLVKEGWLSLLLRSPLTPHLKKILGRRIHLKILMFSKLGYWPNIRNPKSFNEKIAHRKLFTENDVFSTVEDKWRVREFVRRKIGGHILPREYYETKSPRSIPFDHLPEEYVIKPTHMSGSVVIVNEFETPNEEEIIKKCNEWLRETHGVPKEEYWYESIEPRILVEERLRDDKQEVPLDYKFFVFHGQVEYIEVDFTRFSHHKRRFYDRDWNPKEFTMKSPLGPTIEEPQRLDRMMEIAEKLGEGFDFIRIDLYELNGGRIVFGEMTVGPESGTGRFIPKERDFEFGSYW</sequence>
<dbReference type="Pfam" id="PF14305">
    <property type="entry name" value="ATPgrasp_TupA"/>
    <property type="match status" value="1"/>
</dbReference>
<dbReference type="SUPFAM" id="SSF56059">
    <property type="entry name" value="Glutathione synthetase ATP-binding domain-like"/>
    <property type="match status" value="1"/>
</dbReference>
<reference evidence="1 2" key="1">
    <citation type="journal article" date="2019" name="Microbiol. Resour. Announc.">
        <title>The Genome Sequence of the Halobacterium salinarum Type Strain Is Closely Related to That of Laboratory Strains NRC-1 and R1.</title>
        <authorList>
            <person name="Pfeiffer F."/>
            <person name="Marchfelder A."/>
            <person name="Habermann B."/>
            <person name="Dyall-Smith M.L."/>
        </authorList>
    </citation>
    <scope>NUCLEOTIDE SEQUENCE [LARGE SCALE GENOMIC DNA]</scope>
    <source>
        <strain evidence="2">ATCC 33171 / DSM 3754 / JCM 8978 / NBRC 102687 / NCIMB 764 / 91-R6</strain>
    </source>
</reference>
<dbReference type="InterPro" id="IPR029465">
    <property type="entry name" value="ATPgrasp_TupA"/>
</dbReference>
<gene>
    <name evidence="1" type="ORF">HBSAL_06205</name>
</gene>
<protein>
    <submittedName>
        <fullName evidence="1">ATP-grasp fold protein</fullName>
    </submittedName>
</protein>
<evidence type="ECO:0000313" key="2">
    <source>
        <dbReference type="Proteomes" id="UP000296216"/>
    </source>
</evidence>
<evidence type="ECO:0000313" key="1">
    <source>
        <dbReference type="EMBL" id="QCC44901.1"/>
    </source>
</evidence>
<dbReference type="AlphaFoldDB" id="A0A4D6GTK3"/>
<dbReference type="EMBL" id="CP038631">
    <property type="protein sequence ID" value="QCC44901.1"/>
    <property type="molecule type" value="Genomic_DNA"/>
</dbReference>
<dbReference type="Proteomes" id="UP000296216">
    <property type="component" value="Chromosome"/>
</dbReference>
<accession>A0A4D6GTK3</accession>
<organism evidence="1 2">
    <name type="scientific">Halobacterium salinarum (strain ATCC 33171 / DSM 3754 / JCM 8978 / NBRC 102687 / NCIMB 764 / 91-R6)</name>
    <dbReference type="NCBI Taxonomy" id="2597657"/>
    <lineage>
        <taxon>Archaea</taxon>
        <taxon>Methanobacteriati</taxon>
        <taxon>Methanobacteriota</taxon>
        <taxon>Stenosarchaea group</taxon>
        <taxon>Halobacteria</taxon>
        <taxon>Halobacteriales</taxon>
        <taxon>Halobacteriaceae</taxon>
        <taxon>Halobacterium</taxon>
    </lineage>
</organism>